<dbReference type="GO" id="GO:0046872">
    <property type="term" value="F:metal ion binding"/>
    <property type="evidence" value="ECO:0007669"/>
    <property type="project" value="UniProtKB-KW"/>
</dbReference>
<evidence type="ECO:0000313" key="13">
    <source>
        <dbReference type="Proteomes" id="UP000095009"/>
    </source>
</evidence>
<keyword evidence="4 10" id="KW-0963">Cytoplasm</keyword>
<dbReference type="FunFam" id="3.30.1330.30:FF:000008">
    <property type="entry name" value="Protein pelota homolog"/>
    <property type="match status" value="1"/>
</dbReference>
<dbReference type="GO" id="GO:0005737">
    <property type="term" value="C:cytoplasm"/>
    <property type="evidence" value="ECO:0007669"/>
    <property type="project" value="UniProtKB-SubCell"/>
</dbReference>
<gene>
    <name evidence="12" type="ORF">NADFUDRAFT_81644</name>
</gene>
<dbReference type="InterPro" id="IPR029064">
    <property type="entry name" value="Ribosomal_eL30-like_sf"/>
</dbReference>
<evidence type="ECO:0000256" key="1">
    <source>
        <dbReference type="ARBA" id="ARBA00001968"/>
    </source>
</evidence>
<evidence type="ECO:0000259" key="11">
    <source>
        <dbReference type="SMART" id="SM01194"/>
    </source>
</evidence>
<comment type="function">
    <text evidence="10">Component of the Dom34-Hbs1 complex, a complex that recognizes stalled ribosomes and triggers the No-Go Decay (NGD) pathway (PubMed:20890290). In the Dom34-Hbs1 complex, dom34 recognizes ribosomes stalled at the 3' end of an mRNA and engages stalled ribosomes by destabilizing mRNA in the mRNA channel. Following ribosome-binding, the Dom34-Hbs1 complex promotes the disassembly of stalled ribosomes, followed by degradation of damaged mRNAs as part of the NGD pathway.</text>
</comment>
<dbReference type="GO" id="GO:0070651">
    <property type="term" value="P:nonfunctional rRNA decay"/>
    <property type="evidence" value="ECO:0007669"/>
    <property type="project" value="TreeGrafter"/>
</dbReference>
<dbReference type="InterPro" id="IPR004405">
    <property type="entry name" value="TF_pelota"/>
</dbReference>
<keyword evidence="8" id="KW-0469">Meiosis</keyword>
<dbReference type="GO" id="GO:0071025">
    <property type="term" value="P:RNA surveillance"/>
    <property type="evidence" value="ECO:0007669"/>
    <property type="project" value="InterPro"/>
</dbReference>
<dbReference type="Gene3D" id="2.30.30.870">
    <property type="entry name" value="Pelota, domain A"/>
    <property type="match status" value="1"/>
</dbReference>
<evidence type="ECO:0000256" key="4">
    <source>
        <dbReference type="ARBA" id="ARBA00022490"/>
    </source>
</evidence>
<dbReference type="InterPro" id="IPR005140">
    <property type="entry name" value="eRF1_Pelota-like_N"/>
</dbReference>
<evidence type="ECO:0000256" key="3">
    <source>
        <dbReference type="ARBA" id="ARBA00009504"/>
    </source>
</evidence>
<comment type="cofactor">
    <cofactor evidence="1 10">
        <name>a divalent metal cation</name>
        <dbReference type="ChEBI" id="CHEBI:60240"/>
    </cofactor>
</comment>
<protein>
    <recommendedName>
        <fullName evidence="10">Protein DOM34 homolog</fullName>
    </recommendedName>
</protein>
<keyword evidence="7" id="KW-0498">Mitosis</keyword>
<dbReference type="Pfam" id="PF03465">
    <property type="entry name" value="eRF1_3"/>
    <property type="match status" value="1"/>
</dbReference>
<dbReference type="InterPro" id="IPR005142">
    <property type="entry name" value="eRF1_3"/>
</dbReference>
<reference evidence="12 13" key="1">
    <citation type="journal article" date="2016" name="Proc. Natl. Acad. Sci. U.S.A.">
        <title>Comparative genomics of biotechnologically important yeasts.</title>
        <authorList>
            <person name="Riley R."/>
            <person name="Haridas S."/>
            <person name="Wolfe K.H."/>
            <person name="Lopes M.R."/>
            <person name="Hittinger C.T."/>
            <person name="Goeker M."/>
            <person name="Salamov A.A."/>
            <person name="Wisecaver J.H."/>
            <person name="Long T.M."/>
            <person name="Calvey C.H."/>
            <person name="Aerts A.L."/>
            <person name="Barry K.W."/>
            <person name="Choi C."/>
            <person name="Clum A."/>
            <person name="Coughlan A.Y."/>
            <person name="Deshpande S."/>
            <person name="Douglass A.P."/>
            <person name="Hanson S.J."/>
            <person name="Klenk H.-P."/>
            <person name="LaButti K.M."/>
            <person name="Lapidus A."/>
            <person name="Lindquist E.A."/>
            <person name="Lipzen A.M."/>
            <person name="Meier-Kolthoff J.P."/>
            <person name="Ohm R.A."/>
            <person name="Otillar R.P."/>
            <person name="Pangilinan J.L."/>
            <person name="Peng Y."/>
            <person name="Rokas A."/>
            <person name="Rosa C.A."/>
            <person name="Scheuner C."/>
            <person name="Sibirny A.A."/>
            <person name="Slot J.C."/>
            <person name="Stielow J.B."/>
            <person name="Sun H."/>
            <person name="Kurtzman C.P."/>
            <person name="Blackwell M."/>
            <person name="Grigoriev I.V."/>
            <person name="Jeffries T.W."/>
        </authorList>
    </citation>
    <scope>NUCLEOTIDE SEQUENCE [LARGE SCALE GENOMIC DNA]</scope>
    <source>
        <strain evidence="12 13">DSM 6958</strain>
    </source>
</reference>
<dbReference type="STRING" id="857566.A0A1E3PNY4"/>
<evidence type="ECO:0000256" key="6">
    <source>
        <dbReference type="ARBA" id="ARBA00022723"/>
    </source>
</evidence>
<dbReference type="NCBIfam" id="TIGR00111">
    <property type="entry name" value="pelota"/>
    <property type="match status" value="1"/>
</dbReference>
<dbReference type="Pfam" id="PF26356">
    <property type="entry name" value="Pelota_N"/>
    <property type="match status" value="1"/>
</dbReference>
<sequence>MKLGHKNIDKSRCGSVTISLENDDDKWYFYNLVQVGDELKTKSMRKVAKMGKDGLPIKGATSRKLLLLKIKIEKIEYSNTLVDLRFSGRVSEAVDEVPNGTYHSFEIEMNKPVTLFKDEWDSHDVDLIEKACDPNNQSEVGAVVLEEGFANICLVTEVSTLLRQRVDVSLPRKKRGDNSGYEKAVTKFYSTVWETMKRNLQFDKLKVILIASPGFTAKGLWNFIFDLAIRENDLETLKLKPKFVIAHSSTGHVHALNEILKDTNIQKQLADTRYAKDTAVLDEFFKLLNLDDGRAWYGLKHMTEAVEKGAVDKLLLSSNLFRNSVPALRKQYIKLTEDVEASNGTVYILSSAHESGQQLDGITGIAGILRFPMEMMDSEDEEDSEDESEDDD</sequence>
<keyword evidence="6 10" id="KW-0479">Metal-binding</keyword>
<dbReference type="PANTHER" id="PTHR10853:SF0">
    <property type="entry name" value="PROTEIN PELOTA HOMOLOG"/>
    <property type="match status" value="1"/>
</dbReference>
<dbReference type="Proteomes" id="UP000095009">
    <property type="component" value="Unassembled WGS sequence"/>
</dbReference>
<dbReference type="SUPFAM" id="SSF53137">
    <property type="entry name" value="Translational machinery components"/>
    <property type="match status" value="1"/>
</dbReference>
<dbReference type="SMART" id="SM01194">
    <property type="entry name" value="eRF1_1"/>
    <property type="match status" value="1"/>
</dbReference>
<evidence type="ECO:0000256" key="7">
    <source>
        <dbReference type="ARBA" id="ARBA00022776"/>
    </source>
</evidence>
<dbReference type="InterPro" id="IPR038069">
    <property type="entry name" value="Pelota/DOM34_N"/>
</dbReference>
<comment type="similarity">
    <text evidence="3 10">Belongs to the eukaryotic release factor 1 family. Pelota subfamily.</text>
</comment>
<dbReference type="InterPro" id="IPR058547">
    <property type="entry name" value="Pelota_N"/>
</dbReference>
<dbReference type="GO" id="GO:0070966">
    <property type="term" value="P:nuclear-transcribed mRNA catabolic process, no-go decay"/>
    <property type="evidence" value="ECO:0007669"/>
    <property type="project" value="InterPro"/>
</dbReference>
<dbReference type="GO" id="GO:0032790">
    <property type="term" value="P:ribosome disassembly"/>
    <property type="evidence" value="ECO:0007669"/>
    <property type="project" value="TreeGrafter"/>
</dbReference>
<dbReference type="Gene3D" id="3.30.1330.30">
    <property type="match status" value="1"/>
</dbReference>
<evidence type="ECO:0000256" key="8">
    <source>
        <dbReference type="ARBA" id="ARBA00023254"/>
    </source>
</evidence>
<proteinExistence type="inferred from homology"/>
<dbReference type="GO" id="GO:0070481">
    <property type="term" value="P:nuclear-transcribed mRNA catabolic process, non-stop decay"/>
    <property type="evidence" value="ECO:0007669"/>
    <property type="project" value="InterPro"/>
</dbReference>
<dbReference type="InterPro" id="IPR042226">
    <property type="entry name" value="eFR1_2_sf"/>
</dbReference>
<keyword evidence="9" id="KW-0131">Cell cycle</keyword>
<dbReference type="AlphaFoldDB" id="A0A1E3PNY4"/>
<accession>A0A1E3PNY4</accession>
<evidence type="ECO:0000256" key="10">
    <source>
        <dbReference type="RuleBase" id="RU362019"/>
    </source>
</evidence>
<evidence type="ECO:0000256" key="9">
    <source>
        <dbReference type="ARBA" id="ARBA00023306"/>
    </source>
</evidence>
<dbReference type="GO" id="GO:0051321">
    <property type="term" value="P:meiotic cell cycle"/>
    <property type="evidence" value="ECO:0007669"/>
    <property type="project" value="UniProtKB-KW"/>
</dbReference>
<evidence type="ECO:0000256" key="2">
    <source>
        <dbReference type="ARBA" id="ARBA00004496"/>
    </source>
</evidence>
<dbReference type="GO" id="GO:1990533">
    <property type="term" value="C:Dom34-Hbs1 complex"/>
    <property type="evidence" value="ECO:0007669"/>
    <property type="project" value="UniProtKB-ARBA"/>
</dbReference>
<comment type="subcellular location">
    <subcellularLocation>
        <location evidence="2 10">Cytoplasm</location>
    </subcellularLocation>
</comment>
<dbReference type="InterPro" id="IPR005141">
    <property type="entry name" value="eRF1_2"/>
</dbReference>
<dbReference type="FunFam" id="3.30.420.60:FF:000004">
    <property type="entry name" value="Protein DOM34 homolog"/>
    <property type="match status" value="1"/>
</dbReference>
<dbReference type="PANTHER" id="PTHR10853">
    <property type="entry name" value="PELOTA"/>
    <property type="match status" value="1"/>
</dbReference>
<dbReference type="EMBL" id="KV454407">
    <property type="protein sequence ID" value="ODQ67018.1"/>
    <property type="molecule type" value="Genomic_DNA"/>
</dbReference>
<dbReference type="OrthoDB" id="10249111at2759"/>
<evidence type="ECO:0000313" key="12">
    <source>
        <dbReference type="EMBL" id="ODQ67018.1"/>
    </source>
</evidence>
<dbReference type="GO" id="GO:0006412">
    <property type="term" value="P:translation"/>
    <property type="evidence" value="ECO:0007669"/>
    <property type="project" value="UniProtKB-ARBA"/>
</dbReference>
<evidence type="ECO:0000256" key="5">
    <source>
        <dbReference type="ARBA" id="ARBA00022618"/>
    </source>
</evidence>
<name>A0A1E3PNY4_9ASCO</name>
<dbReference type="Gene3D" id="3.30.420.60">
    <property type="entry name" value="eRF1 domain 2"/>
    <property type="match status" value="1"/>
</dbReference>
<keyword evidence="5" id="KW-0132">Cell division</keyword>
<dbReference type="SUPFAM" id="SSF55315">
    <property type="entry name" value="L30e-like"/>
    <property type="match status" value="1"/>
</dbReference>
<dbReference type="Pfam" id="PF03464">
    <property type="entry name" value="eRF1_2"/>
    <property type="match status" value="1"/>
</dbReference>
<feature type="domain" description="eRF1/Pelota-like N-terminal" evidence="11">
    <location>
        <begin position="1"/>
        <end position="133"/>
    </location>
</feature>
<dbReference type="FunFam" id="2.30.30.870:FF:000001">
    <property type="entry name" value="Protein pelota homolog"/>
    <property type="match status" value="1"/>
</dbReference>
<organism evidence="12 13">
    <name type="scientific">Nadsonia fulvescens var. elongata DSM 6958</name>
    <dbReference type="NCBI Taxonomy" id="857566"/>
    <lineage>
        <taxon>Eukaryota</taxon>
        <taxon>Fungi</taxon>
        <taxon>Dikarya</taxon>
        <taxon>Ascomycota</taxon>
        <taxon>Saccharomycotina</taxon>
        <taxon>Dipodascomycetes</taxon>
        <taxon>Dipodascales</taxon>
        <taxon>Dipodascales incertae sedis</taxon>
        <taxon>Nadsonia</taxon>
    </lineage>
</organism>
<keyword evidence="13" id="KW-1185">Reference proteome</keyword>
<dbReference type="SUPFAM" id="SSF159065">
    <property type="entry name" value="Dom34/Pelota N-terminal domain-like"/>
    <property type="match status" value="1"/>
</dbReference>
<dbReference type="GO" id="GO:0051301">
    <property type="term" value="P:cell division"/>
    <property type="evidence" value="ECO:0007669"/>
    <property type="project" value="UniProtKB-KW"/>
</dbReference>